<feature type="region of interest" description="Disordered" evidence="1">
    <location>
        <begin position="1"/>
        <end position="22"/>
    </location>
</feature>
<organism evidence="3 4">
    <name type="scientific">Streptomyces brasiliensis</name>
    <dbReference type="NCBI Taxonomy" id="1954"/>
    <lineage>
        <taxon>Bacteria</taxon>
        <taxon>Bacillati</taxon>
        <taxon>Actinomycetota</taxon>
        <taxon>Actinomycetes</taxon>
        <taxon>Kitasatosporales</taxon>
        <taxon>Streptomycetaceae</taxon>
        <taxon>Streptomyces</taxon>
    </lineage>
</organism>
<proteinExistence type="predicted"/>
<name>A0A917UNT1_9ACTN</name>
<feature type="compositionally biased region" description="Basic and acidic residues" evidence="1">
    <location>
        <begin position="95"/>
        <end position="106"/>
    </location>
</feature>
<feature type="domain" description="Transposase IS701-like DDE" evidence="2">
    <location>
        <begin position="3"/>
        <end position="104"/>
    </location>
</feature>
<dbReference type="AlphaFoldDB" id="A0A917UNT1"/>
<evidence type="ECO:0000259" key="2">
    <source>
        <dbReference type="Pfam" id="PF13546"/>
    </source>
</evidence>
<dbReference type="EMBL" id="BMQA01000121">
    <property type="protein sequence ID" value="GGJ70563.1"/>
    <property type="molecule type" value="Genomic_DNA"/>
</dbReference>
<gene>
    <name evidence="3" type="ORF">GCM10010121_096490</name>
</gene>
<dbReference type="Pfam" id="PF13546">
    <property type="entry name" value="DDE_5"/>
    <property type="match status" value="1"/>
</dbReference>
<reference evidence="3" key="1">
    <citation type="journal article" date="2014" name="Int. J. Syst. Evol. Microbiol.">
        <title>Complete genome sequence of Corynebacterium casei LMG S-19264T (=DSM 44701T), isolated from a smear-ripened cheese.</title>
        <authorList>
            <consortium name="US DOE Joint Genome Institute (JGI-PGF)"/>
            <person name="Walter F."/>
            <person name="Albersmeier A."/>
            <person name="Kalinowski J."/>
            <person name="Ruckert C."/>
        </authorList>
    </citation>
    <scope>NUCLEOTIDE SEQUENCE</scope>
    <source>
        <strain evidence="3">JCM 3086</strain>
    </source>
</reference>
<evidence type="ECO:0000313" key="3">
    <source>
        <dbReference type="EMBL" id="GGJ70563.1"/>
    </source>
</evidence>
<keyword evidence="4" id="KW-1185">Reference proteome</keyword>
<accession>A0A917UNT1</accession>
<dbReference type="InterPro" id="IPR038721">
    <property type="entry name" value="IS701-like_DDE_dom"/>
</dbReference>
<protein>
    <recommendedName>
        <fullName evidence="2">Transposase IS701-like DDE domain-containing protein</fullName>
    </recommendedName>
</protein>
<sequence>MFLALATSRGRAPIDRRLSPPDRSWCSDLEHRNAAGIPEDFQFATKPQPAEEMIVAALDAQITATWVTGDEAYGHDVATPLPHHLQQPLELLHPQPRERLHPHGIDPQHPTHTREMS</sequence>
<dbReference type="Proteomes" id="UP000657574">
    <property type="component" value="Unassembled WGS sequence"/>
</dbReference>
<reference evidence="3" key="2">
    <citation type="submission" date="2020-09" db="EMBL/GenBank/DDBJ databases">
        <authorList>
            <person name="Sun Q."/>
            <person name="Ohkuma M."/>
        </authorList>
    </citation>
    <scope>NUCLEOTIDE SEQUENCE</scope>
    <source>
        <strain evidence="3">JCM 3086</strain>
    </source>
</reference>
<evidence type="ECO:0000256" key="1">
    <source>
        <dbReference type="SAM" id="MobiDB-lite"/>
    </source>
</evidence>
<comment type="caution">
    <text evidence="3">The sequence shown here is derived from an EMBL/GenBank/DDBJ whole genome shotgun (WGS) entry which is preliminary data.</text>
</comment>
<evidence type="ECO:0000313" key="4">
    <source>
        <dbReference type="Proteomes" id="UP000657574"/>
    </source>
</evidence>
<feature type="region of interest" description="Disordered" evidence="1">
    <location>
        <begin position="88"/>
        <end position="117"/>
    </location>
</feature>